<gene>
    <name evidence="1" type="ORF">kuste4392</name>
</gene>
<name>Q1Q570_KUEST</name>
<dbReference type="EMBL" id="CT573071">
    <property type="protein sequence ID" value="CAJ75154.1"/>
    <property type="molecule type" value="Genomic_DNA"/>
</dbReference>
<proteinExistence type="predicted"/>
<reference evidence="1" key="2">
    <citation type="submission" date="2006-01" db="EMBL/GenBank/DDBJ databases">
        <authorList>
            <person name="Genoscope"/>
        </authorList>
    </citation>
    <scope>NUCLEOTIDE SEQUENCE</scope>
</reference>
<sequence>MIAEFSAALSSVKVLGEILKATKDLKNSTEFTAAVTEVYNKLHEVILKSIAGLEKVDSFKTRISELEKEITDLKNWDNEAKRYALSEICSGVVNFTVQKGQENSEPFHRLCANCFSKRQKGYLQQSEMTYEGIRYKCSCCDKELLDYSHKVPLPSFNRPP</sequence>
<protein>
    <submittedName>
        <fullName evidence="1">Uncharacterized protein</fullName>
    </submittedName>
</protein>
<organism evidence="1">
    <name type="scientific">Kuenenia stuttgartiensis</name>
    <dbReference type="NCBI Taxonomy" id="174633"/>
    <lineage>
        <taxon>Bacteria</taxon>
        <taxon>Pseudomonadati</taxon>
        <taxon>Planctomycetota</taxon>
        <taxon>Candidatus Brocadiia</taxon>
        <taxon>Candidatus Brocadiales</taxon>
        <taxon>Candidatus Brocadiaceae</taxon>
        <taxon>Candidatus Kuenenia</taxon>
    </lineage>
</organism>
<accession>Q1Q570</accession>
<evidence type="ECO:0000313" key="1">
    <source>
        <dbReference type="EMBL" id="CAJ75154.1"/>
    </source>
</evidence>
<reference evidence="1" key="1">
    <citation type="journal article" date="2006" name="Nature">
        <title>Deciphering the evolution and metabolism of an anammox bacterium from a community genome.</title>
        <authorList>
            <person name="Strous M."/>
            <person name="Pelletier E."/>
            <person name="Mangenot S."/>
            <person name="Rattei T."/>
            <person name="Lehner A."/>
            <person name="Taylor M.W."/>
            <person name="Horn M."/>
            <person name="Daims H."/>
            <person name="Bartol-Mavel D."/>
            <person name="Wincker P."/>
            <person name="Barbe V."/>
            <person name="Fonknechten N."/>
            <person name="Vallenet D."/>
            <person name="Segurens B."/>
            <person name="Schenowitz-Truong C."/>
            <person name="Medigue C."/>
            <person name="Collingro A."/>
            <person name="Snel B."/>
            <person name="Dutilh B.E."/>
            <person name="OpDenCamp H.J.M."/>
            <person name="vanDerDrift C."/>
            <person name="Cirpus I."/>
            <person name="vanDePas-Schoonen K.T."/>
            <person name="Harhangi H.R."/>
            <person name="vanNiftrik L."/>
            <person name="Schmid M."/>
            <person name="Keltjens J."/>
            <person name="vanDeVossenberg J."/>
            <person name="Kartal B."/>
            <person name="Meier H."/>
            <person name="Frishman D."/>
            <person name="Huynen M.A."/>
            <person name="Mewes H."/>
            <person name="Weissenbach J."/>
            <person name="Jetten M.S.M."/>
            <person name="Wagner M."/>
            <person name="LePaslier D."/>
        </authorList>
    </citation>
    <scope>NUCLEOTIDE SEQUENCE</scope>
</reference>
<dbReference type="AlphaFoldDB" id="Q1Q570"/>